<accession>A0A8X6W2Y1</accession>
<dbReference type="Proteomes" id="UP000887159">
    <property type="component" value="Unassembled WGS sequence"/>
</dbReference>
<gene>
    <name evidence="1" type="primary">X975_05572</name>
    <name evidence="1" type="ORF">TNCV_2067801</name>
</gene>
<comment type="caution">
    <text evidence="1">The sequence shown here is derived from an EMBL/GenBank/DDBJ whole genome shotgun (WGS) entry which is preliminary data.</text>
</comment>
<dbReference type="InterPro" id="IPR036397">
    <property type="entry name" value="RNaseH_sf"/>
</dbReference>
<organism evidence="1 2">
    <name type="scientific">Trichonephila clavipes</name>
    <name type="common">Golden silk orbweaver</name>
    <name type="synonym">Nephila clavipes</name>
    <dbReference type="NCBI Taxonomy" id="2585209"/>
    <lineage>
        <taxon>Eukaryota</taxon>
        <taxon>Metazoa</taxon>
        <taxon>Ecdysozoa</taxon>
        <taxon>Arthropoda</taxon>
        <taxon>Chelicerata</taxon>
        <taxon>Arachnida</taxon>
        <taxon>Araneae</taxon>
        <taxon>Araneomorphae</taxon>
        <taxon>Entelegynae</taxon>
        <taxon>Araneoidea</taxon>
        <taxon>Nephilidae</taxon>
        <taxon>Trichonephila</taxon>
    </lineage>
</organism>
<dbReference type="Gene3D" id="3.30.420.10">
    <property type="entry name" value="Ribonuclease H-like superfamily/Ribonuclease H"/>
    <property type="match status" value="1"/>
</dbReference>
<dbReference type="EMBL" id="BMAU01021379">
    <property type="protein sequence ID" value="GFY27159.1"/>
    <property type="molecule type" value="Genomic_DNA"/>
</dbReference>
<keyword evidence="2" id="KW-1185">Reference proteome</keyword>
<evidence type="ECO:0000313" key="2">
    <source>
        <dbReference type="Proteomes" id="UP000887159"/>
    </source>
</evidence>
<sequence>MRRFRGERFNPAFAVQRRTVPTASVIDILQPHGVLLMEELPGAMFQQDNARPPTVRMLRYCLRHITTFPWRARFKDLSPIENIWDQLG</sequence>
<name>A0A8X6W2Y1_TRICX</name>
<proteinExistence type="predicted"/>
<reference evidence="1" key="1">
    <citation type="submission" date="2020-08" db="EMBL/GenBank/DDBJ databases">
        <title>Multicomponent nature underlies the extraordinary mechanical properties of spider dragline silk.</title>
        <authorList>
            <person name="Kono N."/>
            <person name="Nakamura H."/>
            <person name="Mori M."/>
            <person name="Yoshida Y."/>
            <person name="Ohtoshi R."/>
            <person name="Malay A.D."/>
            <person name="Moran D.A.P."/>
            <person name="Tomita M."/>
            <person name="Numata K."/>
            <person name="Arakawa K."/>
        </authorList>
    </citation>
    <scope>NUCLEOTIDE SEQUENCE</scope>
</reference>
<evidence type="ECO:0000313" key="1">
    <source>
        <dbReference type="EMBL" id="GFY27159.1"/>
    </source>
</evidence>
<dbReference type="GO" id="GO:0003676">
    <property type="term" value="F:nucleic acid binding"/>
    <property type="evidence" value="ECO:0007669"/>
    <property type="project" value="InterPro"/>
</dbReference>
<dbReference type="AlphaFoldDB" id="A0A8X6W2Y1"/>
<protein>
    <submittedName>
        <fullName evidence="1">Transposable element Tcb2 transposase</fullName>
    </submittedName>
</protein>